<dbReference type="InterPro" id="IPR050693">
    <property type="entry name" value="Hsp70_NEF-Inhibitors"/>
</dbReference>
<dbReference type="OrthoDB" id="10250458at2759"/>
<accession>A0A8X6YFX3</accession>
<dbReference type="InterPro" id="IPR011989">
    <property type="entry name" value="ARM-like"/>
</dbReference>
<dbReference type="PANTHER" id="PTHR19316:SF18">
    <property type="entry name" value="HSP70-BINDING PROTEIN 1"/>
    <property type="match status" value="1"/>
</dbReference>
<sequence length="307" mass="34819">MKVNGDHGQLIFLKIQNFTDFKMSMQVCCVDPQPQIYPPSDVDKMKAELVKIDNFMKEVKVGKATPETFQGLEAAVKVIDEIILSLDNSNDFVIIGGFNVIMPLLSCPDKEVVAATAELIADLCQNHTYCQTKALEFNFLPELVKLLDSPVDSKVCSKALYAVSCLCRNNEYSIMHLETINITPTLMKILQESDEKLRAKTAFFLSYLSNYDSFREAFYKADIVGTLIKLLEREQDSSSEHLLAALRDQVFKHVQSRVQCASREYNLKEILLNKKNLYDSKSEFEEAKEHCDKLLALCFPEETSNAN</sequence>
<dbReference type="PANTHER" id="PTHR19316">
    <property type="entry name" value="PROTEIN FOLDING REGULATOR"/>
    <property type="match status" value="1"/>
</dbReference>
<name>A0A8X6YFX3_9ARAC</name>
<reference evidence="1" key="1">
    <citation type="submission" date="2020-08" db="EMBL/GenBank/DDBJ databases">
        <title>Multicomponent nature underlies the extraordinary mechanical properties of spider dragline silk.</title>
        <authorList>
            <person name="Kono N."/>
            <person name="Nakamura H."/>
            <person name="Mori M."/>
            <person name="Yoshida Y."/>
            <person name="Ohtoshi R."/>
            <person name="Malay A.D."/>
            <person name="Moran D.A.P."/>
            <person name="Tomita M."/>
            <person name="Numata K."/>
            <person name="Arakawa K."/>
        </authorList>
    </citation>
    <scope>NUCLEOTIDE SEQUENCE</scope>
</reference>
<protein>
    <submittedName>
        <fullName evidence="1">Hsp70-binding protein 1</fullName>
    </submittedName>
</protein>
<dbReference type="AlphaFoldDB" id="A0A8X6YFX3"/>
<dbReference type="Proteomes" id="UP000886998">
    <property type="component" value="Unassembled WGS sequence"/>
</dbReference>
<dbReference type="SUPFAM" id="SSF48371">
    <property type="entry name" value="ARM repeat"/>
    <property type="match status" value="1"/>
</dbReference>
<evidence type="ECO:0000313" key="1">
    <source>
        <dbReference type="EMBL" id="GFY70689.1"/>
    </source>
</evidence>
<dbReference type="GO" id="GO:0005783">
    <property type="term" value="C:endoplasmic reticulum"/>
    <property type="evidence" value="ECO:0007669"/>
    <property type="project" value="TreeGrafter"/>
</dbReference>
<proteinExistence type="predicted"/>
<evidence type="ECO:0000313" key="2">
    <source>
        <dbReference type="Proteomes" id="UP000886998"/>
    </source>
</evidence>
<dbReference type="GO" id="GO:0000774">
    <property type="term" value="F:adenyl-nucleotide exchange factor activity"/>
    <property type="evidence" value="ECO:0007669"/>
    <property type="project" value="TreeGrafter"/>
</dbReference>
<dbReference type="EMBL" id="BMAV01018372">
    <property type="protein sequence ID" value="GFY70689.1"/>
    <property type="molecule type" value="Genomic_DNA"/>
</dbReference>
<gene>
    <name evidence="1" type="primary">NCL1_29467</name>
    <name evidence="1" type="ORF">TNIN_134561</name>
</gene>
<organism evidence="1 2">
    <name type="scientific">Trichonephila inaurata madagascariensis</name>
    <dbReference type="NCBI Taxonomy" id="2747483"/>
    <lineage>
        <taxon>Eukaryota</taxon>
        <taxon>Metazoa</taxon>
        <taxon>Ecdysozoa</taxon>
        <taxon>Arthropoda</taxon>
        <taxon>Chelicerata</taxon>
        <taxon>Arachnida</taxon>
        <taxon>Araneae</taxon>
        <taxon>Araneomorphae</taxon>
        <taxon>Entelegynae</taxon>
        <taxon>Araneoidea</taxon>
        <taxon>Nephilidae</taxon>
        <taxon>Trichonephila</taxon>
        <taxon>Trichonephila inaurata</taxon>
    </lineage>
</organism>
<comment type="caution">
    <text evidence="1">The sequence shown here is derived from an EMBL/GenBank/DDBJ whole genome shotgun (WGS) entry which is preliminary data.</text>
</comment>
<dbReference type="InterPro" id="IPR016024">
    <property type="entry name" value="ARM-type_fold"/>
</dbReference>
<dbReference type="Gene3D" id="1.25.10.10">
    <property type="entry name" value="Leucine-rich Repeat Variant"/>
    <property type="match status" value="1"/>
</dbReference>
<keyword evidence="2" id="KW-1185">Reference proteome</keyword>